<dbReference type="AlphaFoldDB" id="A0A9N9CAQ8"/>
<evidence type="ECO:0000256" key="1">
    <source>
        <dbReference type="ARBA" id="ARBA00004141"/>
    </source>
</evidence>
<evidence type="ECO:0000256" key="5">
    <source>
        <dbReference type="ARBA" id="ARBA00023136"/>
    </source>
</evidence>
<feature type="transmembrane region" description="Helical" evidence="7">
    <location>
        <begin position="72"/>
        <end position="89"/>
    </location>
</feature>
<dbReference type="EMBL" id="CAJVPP010002292">
    <property type="protein sequence ID" value="CAG8595100.1"/>
    <property type="molecule type" value="Genomic_DNA"/>
</dbReference>
<gene>
    <name evidence="8" type="ORF">FMOSSE_LOCUS8648</name>
</gene>
<comment type="subcellular location">
    <subcellularLocation>
        <location evidence="1">Membrane</location>
        <topology evidence="1">Multi-pass membrane protein</topology>
    </subcellularLocation>
</comment>
<feature type="transmembrane region" description="Helical" evidence="7">
    <location>
        <begin position="239"/>
        <end position="259"/>
    </location>
</feature>
<keyword evidence="2" id="KW-0808">Transferase</keyword>
<feature type="transmembrane region" description="Helical" evidence="7">
    <location>
        <begin position="49"/>
        <end position="66"/>
    </location>
</feature>
<sequence length="547" mass="62792">MSTLNNFFSNLSASTGGASTDHLKVVFTLLASYPIAIIYKYLPSRIPAVKHLFSITISIIVLFYVFDLAKAFYTMVASSLISYLIMYYVRGAWGPKLVFLCSLGHLSVNHLYRQLNDISYDRYDTTGPQMVLVIKLTSFAFNVYDGRRPINELTSYQRSKAIPSIPSILEFFGYIFFFGGFLVGPAFEFMDYRRFTNMEMFRIENNSTEPERKDIKSQQDKLVNRHNNNNVKYHVPNGFISAMSKLSFGIFWILCLVTIGNKYPFDWTLTEEFKNISFLDKLLYIQLASFCARFKYYIVWLVAEGACILSGLGFNGYDEHGNAKWNRVSNVDIIAYETADNVKTLLEAWNMNTNKWLKNYVYLRVTPPGKKPSFVSTFTTFGISAIWHGFYPGYYLTFISGAFVQSIHRTLRRHIRPIFLTPRFKSLKPLYNFFGWLFTQTMIHYIILPFNILSLSDSLKVWESIYFSGHLTIVLVNLIFLLGIGKAFKKIVQIGDGIENEELKGKKDQIKKWKVGSKEFDGEGKVAVTETGIPLEVDNGLVGLKEE</sequence>
<comment type="caution">
    <text evidence="8">The sequence shown here is derived from an EMBL/GenBank/DDBJ whole genome shotgun (WGS) entry which is preliminary data.</text>
</comment>
<keyword evidence="6" id="KW-0012">Acyltransferase</keyword>
<dbReference type="Pfam" id="PF03062">
    <property type="entry name" value="MBOAT"/>
    <property type="match status" value="1"/>
</dbReference>
<evidence type="ECO:0000313" key="8">
    <source>
        <dbReference type="EMBL" id="CAG8595100.1"/>
    </source>
</evidence>
<feature type="transmembrane region" description="Helical" evidence="7">
    <location>
        <begin position="25"/>
        <end position="42"/>
    </location>
</feature>
<dbReference type="GO" id="GO:0003841">
    <property type="term" value="F:1-acylglycerol-3-phosphate O-acyltransferase activity"/>
    <property type="evidence" value="ECO:0007669"/>
    <property type="project" value="TreeGrafter"/>
</dbReference>
<evidence type="ECO:0000256" key="6">
    <source>
        <dbReference type="ARBA" id="ARBA00023315"/>
    </source>
</evidence>
<evidence type="ECO:0000256" key="2">
    <source>
        <dbReference type="ARBA" id="ARBA00022679"/>
    </source>
</evidence>
<dbReference type="GO" id="GO:0046474">
    <property type="term" value="P:glycerophospholipid biosynthetic process"/>
    <property type="evidence" value="ECO:0007669"/>
    <property type="project" value="TreeGrafter"/>
</dbReference>
<feature type="transmembrane region" description="Helical" evidence="7">
    <location>
        <begin position="465"/>
        <end position="484"/>
    </location>
</feature>
<keyword evidence="3 7" id="KW-0812">Transmembrane</keyword>
<evidence type="ECO:0000313" key="9">
    <source>
        <dbReference type="Proteomes" id="UP000789375"/>
    </source>
</evidence>
<dbReference type="InterPro" id="IPR004299">
    <property type="entry name" value="MBOAT_fam"/>
</dbReference>
<dbReference type="GO" id="GO:0047184">
    <property type="term" value="F:1-acylglycerophosphocholine O-acyltransferase activity"/>
    <property type="evidence" value="ECO:0007669"/>
    <property type="project" value="TreeGrafter"/>
</dbReference>
<keyword evidence="5 7" id="KW-0472">Membrane</keyword>
<dbReference type="GO" id="GO:0030258">
    <property type="term" value="P:lipid modification"/>
    <property type="evidence" value="ECO:0007669"/>
    <property type="project" value="TreeGrafter"/>
</dbReference>
<keyword evidence="9" id="KW-1185">Reference proteome</keyword>
<evidence type="ECO:0000256" key="4">
    <source>
        <dbReference type="ARBA" id="ARBA00022989"/>
    </source>
</evidence>
<dbReference type="PANTHER" id="PTHR13906:SF4">
    <property type="entry name" value="LYSOPHOSPHOLIPID ACYLTRANSFERASE 6"/>
    <property type="match status" value="1"/>
</dbReference>
<reference evidence="8" key="1">
    <citation type="submission" date="2021-06" db="EMBL/GenBank/DDBJ databases">
        <authorList>
            <person name="Kallberg Y."/>
            <person name="Tangrot J."/>
            <person name="Rosling A."/>
        </authorList>
    </citation>
    <scope>NUCLEOTIDE SEQUENCE</scope>
    <source>
        <strain evidence="8">87-6 pot B 2015</strain>
    </source>
</reference>
<dbReference type="GO" id="GO:0016020">
    <property type="term" value="C:membrane"/>
    <property type="evidence" value="ECO:0007669"/>
    <property type="project" value="UniProtKB-SubCell"/>
</dbReference>
<feature type="transmembrane region" description="Helical" evidence="7">
    <location>
        <begin position="168"/>
        <end position="187"/>
    </location>
</feature>
<accession>A0A9N9CAQ8</accession>
<dbReference type="PANTHER" id="PTHR13906">
    <property type="entry name" value="PORCUPINE"/>
    <property type="match status" value="1"/>
</dbReference>
<evidence type="ECO:0000256" key="7">
    <source>
        <dbReference type="SAM" id="Phobius"/>
    </source>
</evidence>
<organism evidence="8 9">
    <name type="scientific">Funneliformis mosseae</name>
    <name type="common">Endomycorrhizal fungus</name>
    <name type="synonym">Glomus mosseae</name>
    <dbReference type="NCBI Taxonomy" id="27381"/>
    <lineage>
        <taxon>Eukaryota</taxon>
        <taxon>Fungi</taxon>
        <taxon>Fungi incertae sedis</taxon>
        <taxon>Mucoromycota</taxon>
        <taxon>Glomeromycotina</taxon>
        <taxon>Glomeromycetes</taxon>
        <taxon>Glomerales</taxon>
        <taxon>Glomeraceae</taxon>
        <taxon>Funneliformis</taxon>
    </lineage>
</organism>
<dbReference type="Proteomes" id="UP000789375">
    <property type="component" value="Unassembled WGS sequence"/>
</dbReference>
<name>A0A9N9CAQ8_FUNMO</name>
<evidence type="ECO:0000256" key="3">
    <source>
        <dbReference type="ARBA" id="ARBA00022692"/>
    </source>
</evidence>
<feature type="transmembrane region" description="Helical" evidence="7">
    <location>
        <begin position="296"/>
        <end position="317"/>
    </location>
</feature>
<feature type="transmembrane region" description="Helical" evidence="7">
    <location>
        <begin position="431"/>
        <end position="453"/>
    </location>
</feature>
<feature type="transmembrane region" description="Helical" evidence="7">
    <location>
        <begin position="393"/>
        <end position="411"/>
    </location>
</feature>
<dbReference type="GO" id="GO:0005783">
    <property type="term" value="C:endoplasmic reticulum"/>
    <property type="evidence" value="ECO:0007669"/>
    <property type="project" value="TreeGrafter"/>
</dbReference>
<protein>
    <submittedName>
        <fullName evidence="8">11823_t:CDS:1</fullName>
    </submittedName>
</protein>
<dbReference type="InterPro" id="IPR049941">
    <property type="entry name" value="LPLAT_7/PORCN-like"/>
</dbReference>
<keyword evidence="4 7" id="KW-1133">Transmembrane helix</keyword>
<proteinExistence type="predicted"/>